<dbReference type="Proteomes" id="UP000581087">
    <property type="component" value="Unassembled WGS sequence"/>
</dbReference>
<evidence type="ECO:0000313" key="6">
    <source>
        <dbReference type="Proteomes" id="UP000581087"/>
    </source>
</evidence>
<dbReference type="PANTHER" id="PTHR34580">
    <property type="match status" value="1"/>
</dbReference>
<dbReference type="PROSITE" id="PS52050">
    <property type="entry name" value="WYL"/>
    <property type="match status" value="1"/>
</dbReference>
<dbReference type="InterPro" id="IPR026881">
    <property type="entry name" value="WYL_dom"/>
</dbReference>
<dbReference type="GO" id="GO:0000502">
    <property type="term" value="C:proteasome complex"/>
    <property type="evidence" value="ECO:0007669"/>
    <property type="project" value="UniProtKB-KW"/>
</dbReference>
<protein>
    <submittedName>
        <fullName evidence="3">Proteasome accessory factor B</fullName>
    </submittedName>
    <submittedName>
        <fullName evidence="4">WYL domain-containing protein</fullName>
    </submittedName>
</protein>
<dbReference type="EMBL" id="JACCBI010000001">
    <property type="protein sequence ID" value="NYD66139.1"/>
    <property type="molecule type" value="Genomic_DNA"/>
</dbReference>
<feature type="domain" description="WYL" evidence="1">
    <location>
        <begin position="163"/>
        <end position="226"/>
    </location>
</feature>
<keyword evidence="3" id="KW-0647">Proteasome</keyword>
<reference evidence="3 6" key="2">
    <citation type="submission" date="2020-07" db="EMBL/GenBank/DDBJ databases">
        <title>Sequencing the genomes of 1000 actinobacteria strains.</title>
        <authorList>
            <person name="Klenk H.-P."/>
        </authorList>
    </citation>
    <scope>NUCLEOTIDE SEQUENCE [LARGE SCALE GENOMIC DNA]</scope>
    <source>
        <strain evidence="3 6">DSM 23870</strain>
    </source>
</reference>
<dbReference type="PANTHER" id="PTHR34580:SF3">
    <property type="entry name" value="PROTEIN PAFB"/>
    <property type="match status" value="1"/>
</dbReference>
<feature type="domain" description="WCX" evidence="2">
    <location>
        <begin position="284"/>
        <end position="329"/>
    </location>
</feature>
<evidence type="ECO:0000313" key="4">
    <source>
        <dbReference type="EMBL" id="RXZ86482.1"/>
    </source>
</evidence>
<name>A0A4Q2M9C8_9MICO</name>
<gene>
    <name evidence="3" type="ORF">BJ972_000658</name>
    <name evidence="4" type="ORF">ESP50_08735</name>
</gene>
<evidence type="ECO:0000313" key="3">
    <source>
        <dbReference type="EMBL" id="NYD66139.1"/>
    </source>
</evidence>
<organism evidence="4 5">
    <name type="scientific">Agromyces atrinae</name>
    <dbReference type="NCBI Taxonomy" id="592376"/>
    <lineage>
        <taxon>Bacteria</taxon>
        <taxon>Bacillati</taxon>
        <taxon>Actinomycetota</taxon>
        <taxon>Actinomycetes</taxon>
        <taxon>Micrococcales</taxon>
        <taxon>Microbacteriaceae</taxon>
        <taxon>Agromyces</taxon>
    </lineage>
</organism>
<dbReference type="RefSeq" id="WP_129174183.1">
    <property type="nucleotide sequence ID" value="NZ_JACCBI010000001.1"/>
</dbReference>
<dbReference type="EMBL" id="SDPM01000004">
    <property type="protein sequence ID" value="RXZ86482.1"/>
    <property type="molecule type" value="Genomic_DNA"/>
</dbReference>
<comment type="caution">
    <text evidence="4">The sequence shown here is derived from an EMBL/GenBank/DDBJ whole genome shotgun (WGS) entry which is preliminary data.</text>
</comment>
<accession>A0A4Q2M9C8</accession>
<evidence type="ECO:0000259" key="2">
    <source>
        <dbReference type="Pfam" id="PF25583"/>
    </source>
</evidence>
<dbReference type="InterPro" id="IPR057727">
    <property type="entry name" value="WCX_dom"/>
</dbReference>
<dbReference type="Pfam" id="PF13280">
    <property type="entry name" value="WYL"/>
    <property type="match status" value="1"/>
</dbReference>
<dbReference type="Proteomes" id="UP000292686">
    <property type="component" value="Unassembled WGS sequence"/>
</dbReference>
<dbReference type="Pfam" id="PF25583">
    <property type="entry name" value="WCX"/>
    <property type="match status" value="1"/>
</dbReference>
<keyword evidence="5" id="KW-1185">Reference proteome</keyword>
<evidence type="ECO:0000313" key="5">
    <source>
        <dbReference type="Proteomes" id="UP000292686"/>
    </source>
</evidence>
<evidence type="ECO:0000259" key="1">
    <source>
        <dbReference type="Pfam" id="PF13280"/>
    </source>
</evidence>
<sequence>MPANRASSSEPPVPVEERLFSLVLALLATETGLTKSQILSTVHGYSQRHEHGGQNASLERQFERDKDDIRELGIPIETIDSPDSPGDNRTARYRIPKGLYDLPSDITFSPEELSLLGLAATVWREGSLSTESRRALTKLRSFGIESQEWVIGYAPKLRVRDAAFEPLSVAVDRRQLARFGYLKPGEAAPRTRTVEPYAVVLHDGRWHLFGHDRDADDSRTFLLSRIVGDVELDAEGSFDDPGAGQAEKAIAGLDDVWRARTATLDVVRGSDADIRLTKRPGAERAGERLVVHYTDANVFADELTGFGPEVRVVEPASLADAVRARLLAVAEAHRTGEI</sequence>
<proteinExistence type="predicted"/>
<dbReference type="InterPro" id="IPR051534">
    <property type="entry name" value="CBASS_pafABC_assoc_protein"/>
</dbReference>
<dbReference type="AlphaFoldDB" id="A0A4Q2M9C8"/>
<dbReference type="OrthoDB" id="3268930at2"/>
<reference evidence="4 5" key="1">
    <citation type="submission" date="2019-01" db="EMBL/GenBank/DDBJ databases">
        <title>Agromyces.</title>
        <authorList>
            <person name="Li J."/>
        </authorList>
    </citation>
    <scope>NUCLEOTIDE SEQUENCE [LARGE SCALE GENOMIC DNA]</scope>
    <source>
        <strain evidence="4 5">DSM 23870</strain>
    </source>
</reference>